<evidence type="ECO:0000313" key="3">
    <source>
        <dbReference type="Proteomes" id="UP000625735"/>
    </source>
</evidence>
<dbReference type="Proteomes" id="UP000625735">
    <property type="component" value="Unassembled WGS sequence"/>
</dbReference>
<dbReference type="InterPro" id="IPR025665">
    <property type="entry name" value="Beta-barrel_OMP_2"/>
</dbReference>
<accession>A0A916Y405</accession>
<dbReference type="SUPFAM" id="SSF56925">
    <property type="entry name" value="OMPA-like"/>
    <property type="match status" value="1"/>
</dbReference>
<dbReference type="Pfam" id="PF13568">
    <property type="entry name" value="OMP_b-brl_2"/>
    <property type="match status" value="1"/>
</dbReference>
<proteinExistence type="predicted"/>
<feature type="domain" description="Outer membrane protein beta-barrel" evidence="1">
    <location>
        <begin position="24"/>
        <end position="155"/>
    </location>
</feature>
<name>A0A916Y405_9FLAO</name>
<sequence>MKKIIVFSIALFSFGVVHSQEPVYGVKGGANFSNFSGDADSDMRTGYYFGFLADFTISEKFHLQPEVLYSIEGADDEIDLGINYIKVPVMAKYYVADGFSLQAGPYLSILTSTVERDFKDSVKTLDYGLGFGLGYEFKNGLLIDGRFNLGLANIYDGEGSASVQNRAIQVGLGYRFF</sequence>
<dbReference type="AlphaFoldDB" id="A0A916Y405"/>
<reference evidence="2" key="1">
    <citation type="journal article" date="2014" name="Int. J. Syst. Evol. Microbiol.">
        <title>Complete genome sequence of Corynebacterium casei LMG S-19264T (=DSM 44701T), isolated from a smear-ripened cheese.</title>
        <authorList>
            <consortium name="US DOE Joint Genome Institute (JGI-PGF)"/>
            <person name="Walter F."/>
            <person name="Albersmeier A."/>
            <person name="Kalinowski J."/>
            <person name="Ruckert C."/>
        </authorList>
    </citation>
    <scope>NUCLEOTIDE SEQUENCE</scope>
    <source>
        <strain evidence="2">CGMCC 1.12506</strain>
    </source>
</reference>
<organism evidence="2 3">
    <name type="scientific">Flavobacterium orientale</name>
    <dbReference type="NCBI Taxonomy" id="1756020"/>
    <lineage>
        <taxon>Bacteria</taxon>
        <taxon>Pseudomonadati</taxon>
        <taxon>Bacteroidota</taxon>
        <taxon>Flavobacteriia</taxon>
        <taxon>Flavobacteriales</taxon>
        <taxon>Flavobacteriaceae</taxon>
        <taxon>Flavobacterium</taxon>
    </lineage>
</organism>
<gene>
    <name evidence="2" type="ORF">GCM10011343_19940</name>
</gene>
<evidence type="ECO:0000259" key="1">
    <source>
        <dbReference type="Pfam" id="PF13568"/>
    </source>
</evidence>
<reference evidence="2" key="2">
    <citation type="submission" date="2020-09" db="EMBL/GenBank/DDBJ databases">
        <authorList>
            <person name="Sun Q."/>
            <person name="Zhou Y."/>
        </authorList>
    </citation>
    <scope>NUCLEOTIDE SEQUENCE</scope>
    <source>
        <strain evidence="2">CGMCC 1.12506</strain>
    </source>
</reference>
<dbReference type="InterPro" id="IPR011250">
    <property type="entry name" value="OMP/PagP_B-barrel"/>
</dbReference>
<dbReference type="EMBL" id="BMFG01000007">
    <property type="protein sequence ID" value="GGD29738.1"/>
    <property type="molecule type" value="Genomic_DNA"/>
</dbReference>
<dbReference type="RefSeq" id="WP_188362419.1">
    <property type="nucleotide sequence ID" value="NZ_BMFG01000007.1"/>
</dbReference>
<keyword evidence="3" id="KW-1185">Reference proteome</keyword>
<protein>
    <recommendedName>
        <fullName evidence="1">Outer membrane protein beta-barrel domain-containing protein</fullName>
    </recommendedName>
</protein>
<comment type="caution">
    <text evidence="2">The sequence shown here is derived from an EMBL/GenBank/DDBJ whole genome shotgun (WGS) entry which is preliminary data.</text>
</comment>
<evidence type="ECO:0000313" key="2">
    <source>
        <dbReference type="EMBL" id="GGD29738.1"/>
    </source>
</evidence>